<proteinExistence type="predicted"/>
<name>A0A1B7X2M6_APHFL</name>
<dbReference type="EMBL" id="LJOW01000048">
    <property type="protein sequence ID" value="OBQ43608.1"/>
    <property type="molecule type" value="Genomic_DNA"/>
</dbReference>
<comment type="caution">
    <text evidence="1">The sequence shown here is derived from an EMBL/GenBank/DDBJ whole genome shotgun (WGS) entry which is preliminary data.</text>
</comment>
<dbReference type="AlphaFoldDB" id="A0A1B7X2M6"/>
<evidence type="ECO:0000313" key="2">
    <source>
        <dbReference type="Proteomes" id="UP000092093"/>
    </source>
</evidence>
<dbReference type="Proteomes" id="UP000092093">
    <property type="component" value="Unassembled WGS sequence"/>
</dbReference>
<protein>
    <submittedName>
        <fullName evidence="1">Uncharacterized protein</fullName>
    </submittedName>
</protein>
<evidence type="ECO:0000313" key="1">
    <source>
        <dbReference type="EMBL" id="OBQ43608.1"/>
    </source>
</evidence>
<reference evidence="1 2" key="1">
    <citation type="submission" date="2015-09" db="EMBL/GenBank/DDBJ databases">
        <title>Aphanizomenon flos-aquae WA102.</title>
        <authorList>
            <person name="Driscoll C."/>
        </authorList>
    </citation>
    <scope>NUCLEOTIDE SEQUENCE [LARGE SCALE GENOMIC DNA]</scope>
    <source>
        <strain evidence="1">WA102</strain>
    </source>
</reference>
<sequence>MFRSAISEVLDCYQTDSLIKNTTDLLDKNLGHSNWIEDIGENPEGTAEAYTKLYKDLDLNKFWTQVGLTVTVGENCRVATEQPEDDCFIGNRQ</sequence>
<organism evidence="1 2">
    <name type="scientific">Aphanizomenon flos-aquae WA102</name>
    <dbReference type="NCBI Taxonomy" id="1710896"/>
    <lineage>
        <taxon>Bacteria</taxon>
        <taxon>Bacillati</taxon>
        <taxon>Cyanobacteriota</taxon>
        <taxon>Cyanophyceae</taxon>
        <taxon>Nostocales</taxon>
        <taxon>Aphanizomenonaceae</taxon>
        <taxon>Aphanizomenon</taxon>
    </lineage>
</organism>
<accession>A0A1B7X2M6</accession>
<gene>
    <name evidence="1" type="ORF">AN484_11420</name>
</gene>